<dbReference type="OrthoDB" id="5194835at2"/>
<accession>A0A2M9DAC3</accession>
<evidence type="ECO:0000313" key="1">
    <source>
        <dbReference type="EMBL" id="PJJ82443.1"/>
    </source>
</evidence>
<proteinExistence type="predicted"/>
<dbReference type="RefSeq" id="WP_100389036.1">
    <property type="nucleotide sequence ID" value="NZ_BMZU01000001.1"/>
</dbReference>
<dbReference type="Proteomes" id="UP000231742">
    <property type="component" value="Unassembled WGS sequence"/>
</dbReference>
<dbReference type="EMBL" id="PGFH01000001">
    <property type="protein sequence ID" value="PJJ82443.1"/>
    <property type="molecule type" value="Genomic_DNA"/>
</dbReference>
<comment type="caution">
    <text evidence="1">The sequence shown here is derived from an EMBL/GenBank/DDBJ whole genome shotgun (WGS) entry which is preliminary data.</text>
</comment>
<dbReference type="AlphaFoldDB" id="A0A2M9DAC3"/>
<sequence>MGWVFAAGFILIALLWFATWLRRRTIRALLLTTGAQTIGSSSLQSRGRRLPRIAVRYTDNAGTERVIVKAIVSAGDTELLQKPAVVLYHPKHRGRSDYVLMGFGAQPRRWFHGEFSREKKPSR</sequence>
<keyword evidence="2" id="KW-1185">Reference proteome</keyword>
<name>A0A2M9DAC3_9MICO</name>
<protein>
    <submittedName>
        <fullName evidence="1">Uncharacterized protein</fullName>
    </submittedName>
</protein>
<evidence type="ECO:0000313" key="2">
    <source>
        <dbReference type="Proteomes" id="UP000231742"/>
    </source>
</evidence>
<reference evidence="1 2" key="1">
    <citation type="submission" date="2017-11" db="EMBL/GenBank/DDBJ databases">
        <title>Genomic Encyclopedia of Archaeal and Bacterial Type Strains, Phase II (KMG-II): From Individual Species to Whole Genera.</title>
        <authorList>
            <person name="Goeker M."/>
        </authorList>
    </citation>
    <scope>NUCLEOTIDE SEQUENCE [LARGE SCALE GENOMIC DNA]</scope>
    <source>
        <strain evidence="1 2">DSM 16400</strain>
    </source>
</reference>
<organism evidence="1 2">
    <name type="scientific">Salinibacterium amurskyense</name>
    <dbReference type="NCBI Taxonomy" id="205941"/>
    <lineage>
        <taxon>Bacteria</taxon>
        <taxon>Bacillati</taxon>
        <taxon>Actinomycetota</taxon>
        <taxon>Actinomycetes</taxon>
        <taxon>Micrococcales</taxon>
        <taxon>Microbacteriaceae</taxon>
        <taxon>Salinibacterium</taxon>
    </lineage>
</organism>
<gene>
    <name evidence="1" type="ORF">CLV85_1644</name>
</gene>